<sequence length="122" mass="13708">MPQRQSKKRKSKPAAHSRPAQDKRKEKAPGPLDPEFCHSSESDPEDYGDLHGQEEWEIDGVVDSHCGENGRMSYKVLVLSLWKVQLFIALRSVGTRKIGNAQTAPVKSGYLNPRTHAQRTQT</sequence>
<proteinExistence type="predicted"/>
<dbReference type="HOGENOM" id="CLU_2028300_0_0_1"/>
<dbReference type="AlphaFoldDB" id="M5BUG1"/>
<feature type="compositionally biased region" description="Basic residues" evidence="1">
    <location>
        <begin position="1"/>
        <end position="15"/>
    </location>
</feature>
<name>M5BUG1_THACB</name>
<dbReference type="EMBL" id="CAOJ01001849">
    <property type="protein sequence ID" value="CCO27377.1"/>
    <property type="molecule type" value="Genomic_DNA"/>
</dbReference>
<dbReference type="Proteomes" id="UP000012065">
    <property type="component" value="Unassembled WGS sequence"/>
</dbReference>
<reference evidence="2 3" key="1">
    <citation type="journal article" date="2013" name="J. Biotechnol.">
        <title>Establishment and interpretation of the genome sequence of the phytopathogenic fungus Rhizoctonia solani AG1-IB isolate 7/3/14.</title>
        <authorList>
            <person name="Wibberg D.W."/>
            <person name="Jelonek L.J."/>
            <person name="Rupp O.R."/>
            <person name="Hennig M.H."/>
            <person name="Eikmeyer F.E."/>
            <person name="Goesmann A.G."/>
            <person name="Hartmann A.H."/>
            <person name="Borriss R.B."/>
            <person name="Grosch R.G."/>
            <person name="Puehler A.P."/>
            <person name="Schlueter A.S."/>
        </authorList>
    </citation>
    <scope>NUCLEOTIDE SEQUENCE [LARGE SCALE GENOMIC DNA]</scope>
    <source>
        <strain evidence="3">AG1-IB / isolate 7/3/14</strain>
    </source>
</reference>
<protein>
    <submittedName>
        <fullName evidence="2">Uncharacterized protein</fullName>
    </submittedName>
</protein>
<evidence type="ECO:0000313" key="2">
    <source>
        <dbReference type="EMBL" id="CCO27377.1"/>
    </source>
</evidence>
<comment type="caution">
    <text evidence="2">The sequence shown here is derived from an EMBL/GenBank/DDBJ whole genome shotgun (WGS) entry which is preliminary data.</text>
</comment>
<evidence type="ECO:0000256" key="1">
    <source>
        <dbReference type="SAM" id="MobiDB-lite"/>
    </source>
</evidence>
<organism evidence="2 3">
    <name type="scientific">Thanatephorus cucumeris (strain AG1-IB / isolate 7/3/14)</name>
    <name type="common">Lettuce bottom rot fungus</name>
    <name type="synonym">Rhizoctonia solani</name>
    <dbReference type="NCBI Taxonomy" id="1108050"/>
    <lineage>
        <taxon>Eukaryota</taxon>
        <taxon>Fungi</taxon>
        <taxon>Dikarya</taxon>
        <taxon>Basidiomycota</taxon>
        <taxon>Agaricomycotina</taxon>
        <taxon>Agaricomycetes</taxon>
        <taxon>Cantharellales</taxon>
        <taxon>Ceratobasidiaceae</taxon>
        <taxon>Rhizoctonia</taxon>
        <taxon>Rhizoctonia solani AG-1</taxon>
    </lineage>
</organism>
<gene>
    <name evidence="2" type="ORF">BN14_01415</name>
</gene>
<feature type="compositionally biased region" description="Basic and acidic residues" evidence="1">
    <location>
        <begin position="19"/>
        <end position="28"/>
    </location>
</feature>
<evidence type="ECO:0000313" key="3">
    <source>
        <dbReference type="Proteomes" id="UP000012065"/>
    </source>
</evidence>
<feature type="region of interest" description="Disordered" evidence="1">
    <location>
        <begin position="1"/>
        <end position="54"/>
    </location>
</feature>
<accession>M5BUG1</accession>